<dbReference type="Proteomes" id="UP000680866">
    <property type="component" value="Chromosome"/>
</dbReference>
<accession>A0A810MRA4</accession>
<proteinExistence type="predicted"/>
<gene>
    <name evidence="1" type="ORF">Prubr_00110</name>
</gene>
<dbReference type="AlphaFoldDB" id="A0A810MRA4"/>
<protein>
    <recommendedName>
        <fullName evidence="3">Secreted protein/lipoprotein</fullName>
    </recommendedName>
</protein>
<evidence type="ECO:0000313" key="1">
    <source>
        <dbReference type="EMBL" id="BCJ62990.1"/>
    </source>
</evidence>
<reference evidence="1" key="1">
    <citation type="submission" date="2020-08" db="EMBL/GenBank/DDBJ databases">
        <title>Whole genome shotgun sequence of Polymorphospora rubra NBRC 101157.</title>
        <authorList>
            <person name="Komaki H."/>
            <person name="Tamura T."/>
        </authorList>
    </citation>
    <scope>NUCLEOTIDE SEQUENCE</scope>
    <source>
        <strain evidence="1">NBRC 101157</strain>
    </source>
</reference>
<evidence type="ECO:0000313" key="2">
    <source>
        <dbReference type="Proteomes" id="UP000680866"/>
    </source>
</evidence>
<evidence type="ECO:0008006" key="3">
    <source>
        <dbReference type="Google" id="ProtNLM"/>
    </source>
</evidence>
<sequence length="180" mass="18650">MSAPSLLAVSLVVALIGTGCSRDDPTAPSAMSSASVSSTPGLGPDTVAEKGVLAAYRGMWDAFVEAGKVSDPDAAGLRRYASDQALRLVVSSLYTNREQGKVAQGAVVLSPEVIEITPSGAPTEATVLDCVDSTNWLEYKASGGLWDDEPGGRHRTTATVKATDGVWRVSSFVLEESGTC</sequence>
<dbReference type="EMBL" id="AP023359">
    <property type="protein sequence ID" value="BCJ62990.1"/>
    <property type="molecule type" value="Genomic_DNA"/>
</dbReference>
<organism evidence="1 2">
    <name type="scientific">Polymorphospora rubra</name>
    <dbReference type="NCBI Taxonomy" id="338584"/>
    <lineage>
        <taxon>Bacteria</taxon>
        <taxon>Bacillati</taxon>
        <taxon>Actinomycetota</taxon>
        <taxon>Actinomycetes</taxon>
        <taxon>Micromonosporales</taxon>
        <taxon>Micromonosporaceae</taxon>
        <taxon>Polymorphospora</taxon>
    </lineage>
</organism>
<name>A0A810MRA4_9ACTN</name>
<keyword evidence="2" id="KW-1185">Reference proteome</keyword>
<dbReference type="KEGG" id="pry:Prubr_00110"/>